<dbReference type="AlphaFoldDB" id="A0A0A8Z406"/>
<accession>A0A0A8Z406</accession>
<evidence type="ECO:0000313" key="1">
    <source>
        <dbReference type="EMBL" id="JAD33536.1"/>
    </source>
</evidence>
<dbReference type="EMBL" id="GBRH01264359">
    <property type="protein sequence ID" value="JAD33536.1"/>
    <property type="molecule type" value="Transcribed_RNA"/>
</dbReference>
<reference evidence="1" key="1">
    <citation type="submission" date="2014-09" db="EMBL/GenBank/DDBJ databases">
        <authorList>
            <person name="Magalhaes I.L.F."/>
            <person name="Oliveira U."/>
            <person name="Santos F.R."/>
            <person name="Vidigal T.H.D.A."/>
            <person name="Brescovit A.D."/>
            <person name="Santos A.J."/>
        </authorList>
    </citation>
    <scope>NUCLEOTIDE SEQUENCE</scope>
    <source>
        <tissue evidence="1">Shoot tissue taken approximately 20 cm above the soil surface</tissue>
    </source>
</reference>
<sequence>MSPNLCLNFSLLVLPSYRHSSYSLNISDTEN</sequence>
<proteinExistence type="predicted"/>
<reference evidence="1" key="2">
    <citation type="journal article" date="2015" name="Data Brief">
        <title>Shoot transcriptome of the giant reed, Arundo donax.</title>
        <authorList>
            <person name="Barrero R.A."/>
            <person name="Guerrero F.D."/>
            <person name="Moolhuijzen P."/>
            <person name="Goolsby J.A."/>
            <person name="Tidwell J."/>
            <person name="Bellgard S.E."/>
            <person name="Bellgard M.I."/>
        </authorList>
    </citation>
    <scope>NUCLEOTIDE SEQUENCE</scope>
    <source>
        <tissue evidence="1">Shoot tissue taken approximately 20 cm above the soil surface</tissue>
    </source>
</reference>
<organism evidence="1">
    <name type="scientific">Arundo donax</name>
    <name type="common">Giant reed</name>
    <name type="synonym">Donax arundinaceus</name>
    <dbReference type="NCBI Taxonomy" id="35708"/>
    <lineage>
        <taxon>Eukaryota</taxon>
        <taxon>Viridiplantae</taxon>
        <taxon>Streptophyta</taxon>
        <taxon>Embryophyta</taxon>
        <taxon>Tracheophyta</taxon>
        <taxon>Spermatophyta</taxon>
        <taxon>Magnoliopsida</taxon>
        <taxon>Liliopsida</taxon>
        <taxon>Poales</taxon>
        <taxon>Poaceae</taxon>
        <taxon>PACMAD clade</taxon>
        <taxon>Arundinoideae</taxon>
        <taxon>Arundineae</taxon>
        <taxon>Arundo</taxon>
    </lineage>
</organism>
<name>A0A0A8Z406_ARUDO</name>
<protein>
    <submittedName>
        <fullName evidence="1">Uncharacterized protein</fullName>
    </submittedName>
</protein>